<accession>S7Q1I5</accession>
<gene>
    <name evidence="1" type="ORF">GLOTRDRAFT_100933</name>
</gene>
<dbReference type="KEGG" id="gtr:GLOTRDRAFT_100933"/>
<organism evidence="1 2">
    <name type="scientific">Gloeophyllum trabeum (strain ATCC 11539 / FP-39264 / Madison 617)</name>
    <name type="common">Brown rot fungus</name>
    <dbReference type="NCBI Taxonomy" id="670483"/>
    <lineage>
        <taxon>Eukaryota</taxon>
        <taxon>Fungi</taxon>
        <taxon>Dikarya</taxon>
        <taxon>Basidiomycota</taxon>
        <taxon>Agaricomycotina</taxon>
        <taxon>Agaricomycetes</taxon>
        <taxon>Gloeophyllales</taxon>
        <taxon>Gloeophyllaceae</taxon>
        <taxon>Gloeophyllum</taxon>
    </lineage>
</organism>
<evidence type="ECO:0000313" key="2">
    <source>
        <dbReference type="Proteomes" id="UP000030669"/>
    </source>
</evidence>
<sequence>MPNVSPVLAKNQDSAIPGHECTAYVSNGDVARRAQVMLTPPRGEKTLNALVKLG</sequence>
<name>S7Q1I5_GLOTA</name>
<dbReference type="GeneID" id="19298406"/>
<keyword evidence="2" id="KW-1185">Reference proteome</keyword>
<dbReference type="RefSeq" id="XP_007868632.1">
    <property type="nucleotide sequence ID" value="XM_007870441.1"/>
</dbReference>
<evidence type="ECO:0000313" key="1">
    <source>
        <dbReference type="EMBL" id="EPQ53382.1"/>
    </source>
</evidence>
<reference evidence="1 2" key="1">
    <citation type="journal article" date="2012" name="Science">
        <title>The Paleozoic origin of enzymatic lignin decomposition reconstructed from 31 fungal genomes.</title>
        <authorList>
            <person name="Floudas D."/>
            <person name="Binder M."/>
            <person name="Riley R."/>
            <person name="Barry K."/>
            <person name="Blanchette R.A."/>
            <person name="Henrissat B."/>
            <person name="Martinez A.T."/>
            <person name="Otillar R."/>
            <person name="Spatafora J.W."/>
            <person name="Yadav J.S."/>
            <person name="Aerts A."/>
            <person name="Benoit I."/>
            <person name="Boyd A."/>
            <person name="Carlson A."/>
            <person name="Copeland A."/>
            <person name="Coutinho P.M."/>
            <person name="de Vries R.P."/>
            <person name="Ferreira P."/>
            <person name="Findley K."/>
            <person name="Foster B."/>
            <person name="Gaskell J."/>
            <person name="Glotzer D."/>
            <person name="Gorecki P."/>
            <person name="Heitman J."/>
            <person name="Hesse C."/>
            <person name="Hori C."/>
            <person name="Igarashi K."/>
            <person name="Jurgens J.A."/>
            <person name="Kallen N."/>
            <person name="Kersten P."/>
            <person name="Kohler A."/>
            <person name="Kuees U."/>
            <person name="Kumar T.K.A."/>
            <person name="Kuo A."/>
            <person name="LaButti K."/>
            <person name="Larrondo L.F."/>
            <person name="Lindquist E."/>
            <person name="Ling A."/>
            <person name="Lombard V."/>
            <person name="Lucas S."/>
            <person name="Lundell T."/>
            <person name="Martin R."/>
            <person name="McLaughlin D.J."/>
            <person name="Morgenstern I."/>
            <person name="Morin E."/>
            <person name="Murat C."/>
            <person name="Nagy L.G."/>
            <person name="Nolan M."/>
            <person name="Ohm R.A."/>
            <person name="Patyshakuliyeva A."/>
            <person name="Rokas A."/>
            <person name="Ruiz-Duenas F.J."/>
            <person name="Sabat G."/>
            <person name="Salamov A."/>
            <person name="Samejima M."/>
            <person name="Schmutz J."/>
            <person name="Slot J.C."/>
            <person name="St John F."/>
            <person name="Stenlid J."/>
            <person name="Sun H."/>
            <person name="Sun S."/>
            <person name="Syed K."/>
            <person name="Tsang A."/>
            <person name="Wiebenga A."/>
            <person name="Young D."/>
            <person name="Pisabarro A."/>
            <person name="Eastwood D.C."/>
            <person name="Martin F."/>
            <person name="Cullen D."/>
            <person name="Grigoriev I.V."/>
            <person name="Hibbett D.S."/>
        </authorList>
    </citation>
    <scope>NUCLEOTIDE SEQUENCE [LARGE SCALE GENOMIC DNA]</scope>
    <source>
        <strain evidence="1 2">ATCC 11539</strain>
    </source>
</reference>
<proteinExistence type="predicted"/>
<dbReference type="Proteomes" id="UP000030669">
    <property type="component" value="Unassembled WGS sequence"/>
</dbReference>
<dbReference type="AlphaFoldDB" id="S7Q1I5"/>
<dbReference type="HOGENOM" id="CLU_3050505_0_0_1"/>
<dbReference type="EMBL" id="KB469306">
    <property type="protein sequence ID" value="EPQ53382.1"/>
    <property type="molecule type" value="Genomic_DNA"/>
</dbReference>
<protein>
    <submittedName>
        <fullName evidence="1">Uncharacterized protein</fullName>
    </submittedName>
</protein>